<keyword evidence="3" id="KW-0378">Hydrolase</keyword>
<dbReference type="Gene3D" id="3.30.70.360">
    <property type="match status" value="1"/>
</dbReference>
<comment type="cofactor">
    <cofactor evidence="1">
        <name>Zn(2+)</name>
        <dbReference type="ChEBI" id="CHEBI:29105"/>
    </cofactor>
</comment>
<dbReference type="EMBL" id="JAERQJ010000001">
    <property type="protein sequence ID" value="MBL0682680.1"/>
    <property type="molecule type" value="Genomic_DNA"/>
</dbReference>
<dbReference type="Gene3D" id="3.40.630.10">
    <property type="entry name" value="Zn peptidases"/>
    <property type="match status" value="1"/>
</dbReference>
<evidence type="ECO:0000256" key="2">
    <source>
        <dbReference type="ARBA" id="ARBA00022723"/>
    </source>
</evidence>
<evidence type="ECO:0000256" key="1">
    <source>
        <dbReference type="ARBA" id="ARBA00001947"/>
    </source>
</evidence>
<protein>
    <submittedName>
        <fullName evidence="7">M20 family metallo-hydrolase</fullName>
    </submittedName>
</protein>
<keyword evidence="5" id="KW-0170">Cobalt</keyword>
<dbReference type="Proteomes" id="UP000651057">
    <property type="component" value="Unassembled WGS sequence"/>
</dbReference>
<dbReference type="SUPFAM" id="SSF55031">
    <property type="entry name" value="Bacterial exopeptidase dimerisation domain"/>
    <property type="match status" value="1"/>
</dbReference>
<dbReference type="Pfam" id="PF01546">
    <property type="entry name" value="Peptidase_M20"/>
    <property type="match status" value="1"/>
</dbReference>
<evidence type="ECO:0000256" key="5">
    <source>
        <dbReference type="ARBA" id="ARBA00023285"/>
    </source>
</evidence>
<gene>
    <name evidence="7" type="ORF">JJQ60_04075</name>
</gene>
<dbReference type="InterPro" id="IPR011650">
    <property type="entry name" value="Peptidase_M20_dimer"/>
</dbReference>
<dbReference type="GO" id="GO:0008777">
    <property type="term" value="F:acetylornithine deacetylase activity"/>
    <property type="evidence" value="ECO:0007669"/>
    <property type="project" value="TreeGrafter"/>
</dbReference>
<evidence type="ECO:0000256" key="3">
    <source>
        <dbReference type="ARBA" id="ARBA00022801"/>
    </source>
</evidence>
<comment type="caution">
    <text evidence="7">The sequence shown here is derived from an EMBL/GenBank/DDBJ whole genome shotgun (WGS) entry which is preliminary data.</text>
</comment>
<reference evidence="7" key="1">
    <citation type="submission" date="2021-01" db="EMBL/GenBank/DDBJ databases">
        <authorList>
            <person name="Zhong Y.L."/>
        </authorList>
    </citation>
    <scope>NUCLEOTIDE SEQUENCE</scope>
    <source>
        <strain evidence="7">KCTC 23302</strain>
    </source>
</reference>
<dbReference type="PROSITE" id="PS00758">
    <property type="entry name" value="ARGE_DAPE_CPG2_1"/>
    <property type="match status" value="1"/>
</dbReference>
<dbReference type="InterPro" id="IPR050072">
    <property type="entry name" value="Peptidase_M20A"/>
</dbReference>
<sequence>MTQKELTDQAILLLHKLIETPSFSAEEDNTALLIEQWFTSHNIPFERENNNIWAYNKFFDQQKPTILLNSHHDTVKPNGNYTNDPFNAFVNDGKLYGLGSNDAGGCLVSLIATFTYFYNQKDLDYNIVIVASAEEESSGPLGLKSVLKYLKNVEFGVVGEPTLMQLAIAEKGLLVLDVSIQGTASHAAHPNDDNSIYNAIDIIQWFQGYEFEKESEALGKVKMTVTQVNAGNQHNVVPSHCDLVVDIRVNDEYQNEEILDIVKQAMPGNVKIKPRSLDLGSSSIPKDHPIVKSGIALGRTTYGSPTLSDQSVLSCPSLKLGPGDSTRSHSADEFIYIHEIEEGIALYIKILEGIL</sequence>
<dbReference type="InterPro" id="IPR001261">
    <property type="entry name" value="ArgE/DapE_CS"/>
</dbReference>
<dbReference type="RefSeq" id="WP_201916881.1">
    <property type="nucleotide sequence ID" value="NZ_BAABAX010000021.1"/>
</dbReference>
<dbReference type="AlphaFoldDB" id="A0A936ZVD1"/>
<dbReference type="CDD" id="cd05651">
    <property type="entry name" value="M20_ArgE_DapE-like"/>
    <property type="match status" value="1"/>
</dbReference>
<dbReference type="GO" id="GO:0046872">
    <property type="term" value="F:metal ion binding"/>
    <property type="evidence" value="ECO:0007669"/>
    <property type="project" value="UniProtKB-KW"/>
</dbReference>
<dbReference type="InterPro" id="IPR036264">
    <property type="entry name" value="Bact_exopeptidase_dim_dom"/>
</dbReference>
<feature type="domain" description="Peptidase M20 dimerisation" evidence="6">
    <location>
        <begin position="168"/>
        <end position="266"/>
    </location>
</feature>
<evidence type="ECO:0000259" key="6">
    <source>
        <dbReference type="Pfam" id="PF07687"/>
    </source>
</evidence>
<dbReference type="InterPro" id="IPR002933">
    <property type="entry name" value="Peptidase_M20"/>
</dbReference>
<dbReference type="Pfam" id="PF07687">
    <property type="entry name" value="M20_dimer"/>
    <property type="match status" value="1"/>
</dbReference>
<evidence type="ECO:0000313" key="8">
    <source>
        <dbReference type="Proteomes" id="UP000651057"/>
    </source>
</evidence>
<keyword evidence="2" id="KW-0479">Metal-binding</keyword>
<keyword evidence="8" id="KW-1185">Reference proteome</keyword>
<dbReference type="GO" id="GO:0006526">
    <property type="term" value="P:L-arginine biosynthetic process"/>
    <property type="evidence" value="ECO:0007669"/>
    <property type="project" value="TreeGrafter"/>
</dbReference>
<evidence type="ECO:0000313" key="7">
    <source>
        <dbReference type="EMBL" id="MBL0682680.1"/>
    </source>
</evidence>
<organism evidence="7 8">
    <name type="scientific">Aquimarina mytili</name>
    <dbReference type="NCBI Taxonomy" id="874423"/>
    <lineage>
        <taxon>Bacteria</taxon>
        <taxon>Pseudomonadati</taxon>
        <taxon>Bacteroidota</taxon>
        <taxon>Flavobacteriia</taxon>
        <taxon>Flavobacteriales</taxon>
        <taxon>Flavobacteriaceae</taxon>
        <taxon>Aquimarina</taxon>
    </lineage>
</organism>
<proteinExistence type="predicted"/>
<accession>A0A936ZVD1</accession>
<dbReference type="PANTHER" id="PTHR43808">
    <property type="entry name" value="ACETYLORNITHINE DEACETYLASE"/>
    <property type="match status" value="1"/>
</dbReference>
<dbReference type="PANTHER" id="PTHR43808:SF31">
    <property type="entry name" value="N-ACETYL-L-CITRULLINE DEACETYLASE"/>
    <property type="match status" value="1"/>
</dbReference>
<evidence type="ECO:0000256" key="4">
    <source>
        <dbReference type="ARBA" id="ARBA00022833"/>
    </source>
</evidence>
<dbReference type="SUPFAM" id="SSF53187">
    <property type="entry name" value="Zn-dependent exopeptidases"/>
    <property type="match status" value="1"/>
</dbReference>
<keyword evidence="4" id="KW-0862">Zinc</keyword>
<name>A0A936ZVD1_9FLAO</name>